<proteinExistence type="predicted"/>
<evidence type="ECO:0000313" key="2">
    <source>
        <dbReference type="EMBL" id="GJN07836.1"/>
    </source>
</evidence>
<dbReference type="Gene3D" id="2.60.120.330">
    <property type="entry name" value="B-lactam Antibiotic, Isopenicillin N Synthase, Chain"/>
    <property type="match status" value="1"/>
</dbReference>
<dbReference type="InterPro" id="IPR044861">
    <property type="entry name" value="IPNS-like_FE2OG_OXY"/>
</dbReference>
<keyword evidence="3" id="KW-1185">Reference proteome</keyword>
<dbReference type="SUPFAM" id="SSF51197">
    <property type="entry name" value="Clavaminate synthase-like"/>
    <property type="match status" value="1"/>
</dbReference>
<feature type="domain" description="Isopenicillin N synthase-like Fe(2+) 2OG dioxygenase" evidence="1">
    <location>
        <begin position="93"/>
        <end position="123"/>
    </location>
</feature>
<dbReference type="AlphaFoldDB" id="A0AAV5DC50"/>
<dbReference type="PANTHER" id="PTHR47990">
    <property type="entry name" value="2-OXOGLUTARATE (2OG) AND FE(II)-DEPENDENT OXYGENASE SUPERFAMILY PROTEIN-RELATED"/>
    <property type="match status" value="1"/>
</dbReference>
<sequence>MIIGLDKDAKDPKAKSDVDKYLAGLKKHLATTGKLVLQEQDPRDVLLYDDQILDNPADEVDYLKFIFGKPLISKNMYKNLPWEMQKLHDWCCLQVLSNGKFRSVEHRAVIHPNKERISVAMFHYPCQDLMLGPLPEFVTEGEKVWYRSMSFQDFMKQHYVMTLGGRNHVERLISQSLEGVN</sequence>
<reference evidence="2" key="1">
    <citation type="journal article" date="2018" name="DNA Res.">
        <title>Multiple hybrid de novo genome assembly of finger millet, an orphan allotetraploid crop.</title>
        <authorList>
            <person name="Hatakeyama M."/>
            <person name="Aluri S."/>
            <person name="Balachadran M.T."/>
            <person name="Sivarajan S.R."/>
            <person name="Patrignani A."/>
            <person name="Gruter S."/>
            <person name="Poveda L."/>
            <person name="Shimizu-Inatsugi R."/>
            <person name="Baeten J."/>
            <person name="Francoijs K.J."/>
            <person name="Nataraja K.N."/>
            <person name="Reddy Y.A.N."/>
            <person name="Phadnis S."/>
            <person name="Ravikumar R.L."/>
            <person name="Schlapbach R."/>
            <person name="Sreeman S.M."/>
            <person name="Shimizu K.K."/>
        </authorList>
    </citation>
    <scope>NUCLEOTIDE SEQUENCE</scope>
</reference>
<dbReference type="Pfam" id="PF03171">
    <property type="entry name" value="2OG-FeII_Oxy"/>
    <property type="match status" value="1"/>
</dbReference>
<evidence type="ECO:0000313" key="3">
    <source>
        <dbReference type="Proteomes" id="UP001054889"/>
    </source>
</evidence>
<reference evidence="2" key="2">
    <citation type="submission" date="2021-12" db="EMBL/GenBank/DDBJ databases">
        <title>Resequencing data analysis of finger millet.</title>
        <authorList>
            <person name="Hatakeyama M."/>
            <person name="Aluri S."/>
            <person name="Balachadran M.T."/>
            <person name="Sivarajan S.R."/>
            <person name="Poveda L."/>
            <person name="Shimizu-Inatsugi R."/>
            <person name="Schlapbach R."/>
            <person name="Sreeman S.M."/>
            <person name="Shimizu K.K."/>
        </authorList>
    </citation>
    <scope>NUCLEOTIDE SEQUENCE</scope>
</reference>
<dbReference type="InterPro" id="IPR027443">
    <property type="entry name" value="IPNS-like_sf"/>
</dbReference>
<dbReference type="InterPro" id="IPR050231">
    <property type="entry name" value="Iron_ascorbate_oxido_reductase"/>
</dbReference>
<organism evidence="2 3">
    <name type="scientific">Eleusine coracana subsp. coracana</name>
    <dbReference type="NCBI Taxonomy" id="191504"/>
    <lineage>
        <taxon>Eukaryota</taxon>
        <taxon>Viridiplantae</taxon>
        <taxon>Streptophyta</taxon>
        <taxon>Embryophyta</taxon>
        <taxon>Tracheophyta</taxon>
        <taxon>Spermatophyta</taxon>
        <taxon>Magnoliopsida</taxon>
        <taxon>Liliopsida</taxon>
        <taxon>Poales</taxon>
        <taxon>Poaceae</taxon>
        <taxon>PACMAD clade</taxon>
        <taxon>Chloridoideae</taxon>
        <taxon>Cynodonteae</taxon>
        <taxon>Eleusininae</taxon>
        <taxon>Eleusine</taxon>
    </lineage>
</organism>
<name>A0AAV5DC50_ELECO</name>
<dbReference type="EMBL" id="BQKI01000015">
    <property type="protein sequence ID" value="GJN07836.1"/>
    <property type="molecule type" value="Genomic_DNA"/>
</dbReference>
<protein>
    <recommendedName>
        <fullName evidence="1">Isopenicillin N synthase-like Fe(2+) 2OG dioxygenase domain-containing protein</fullName>
    </recommendedName>
</protein>
<dbReference type="Proteomes" id="UP001054889">
    <property type="component" value="Unassembled WGS sequence"/>
</dbReference>
<evidence type="ECO:0000259" key="1">
    <source>
        <dbReference type="Pfam" id="PF03171"/>
    </source>
</evidence>
<comment type="caution">
    <text evidence="2">The sequence shown here is derived from an EMBL/GenBank/DDBJ whole genome shotgun (WGS) entry which is preliminary data.</text>
</comment>
<gene>
    <name evidence="2" type="primary">ga25702</name>
    <name evidence="2" type="ORF">PR202_ga25702</name>
</gene>
<accession>A0AAV5DC50</accession>